<feature type="disulfide bond" evidence="10">
    <location>
        <begin position="103"/>
        <end position="112"/>
    </location>
</feature>
<evidence type="ECO:0000256" key="7">
    <source>
        <dbReference type="ARBA" id="ARBA00023157"/>
    </source>
</evidence>
<evidence type="ECO:0000256" key="6">
    <source>
        <dbReference type="ARBA" id="ARBA00022869"/>
    </source>
</evidence>
<feature type="disulfide bond" evidence="10">
    <location>
        <begin position="31"/>
        <end position="40"/>
    </location>
</feature>
<name>A0A1Y3AMC2_EURMA</name>
<feature type="non-terminal residue" evidence="12">
    <location>
        <position position="1"/>
    </location>
</feature>
<protein>
    <recommendedName>
        <fullName evidence="11">Laminin EGF-like domain-containing protein</fullName>
    </recommendedName>
</protein>
<evidence type="ECO:0000256" key="1">
    <source>
        <dbReference type="ARBA" id="ARBA00004302"/>
    </source>
</evidence>
<dbReference type="OrthoDB" id="10011303at2759"/>
<organism evidence="12 13">
    <name type="scientific">Euroglyphus maynei</name>
    <name type="common">Mayne's house dust mite</name>
    <dbReference type="NCBI Taxonomy" id="6958"/>
    <lineage>
        <taxon>Eukaryota</taxon>
        <taxon>Metazoa</taxon>
        <taxon>Ecdysozoa</taxon>
        <taxon>Arthropoda</taxon>
        <taxon>Chelicerata</taxon>
        <taxon>Arachnida</taxon>
        <taxon>Acari</taxon>
        <taxon>Acariformes</taxon>
        <taxon>Sarcoptiformes</taxon>
        <taxon>Astigmata</taxon>
        <taxon>Psoroptidia</taxon>
        <taxon>Analgoidea</taxon>
        <taxon>Pyroglyphidae</taxon>
        <taxon>Pyroglyphinae</taxon>
        <taxon>Euroglyphus</taxon>
    </lineage>
</organism>
<evidence type="ECO:0000256" key="5">
    <source>
        <dbReference type="ARBA" id="ARBA00022737"/>
    </source>
</evidence>
<evidence type="ECO:0000313" key="12">
    <source>
        <dbReference type="EMBL" id="OTF68984.1"/>
    </source>
</evidence>
<comment type="caution">
    <text evidence="10">Lacks conserved residue(s) required for the propagation of feature annotation.</text>
</comment>
<dbReference type="GO" id="GO:0009888">
    <property type="term" value="P:tissue development"/>
    <property type="evidence" value="ECO:0007669"/>
    <property type="project" value="TreeGrafter"/>
</dbReference>
<comment type="caution">
    <text evidence="12">The sequence shown here is derived from an EMBL/GenBank/DDBJ whole genome shotgun (WGS) entry which is preliminary data.</text>
</comment>
<keyword evidence="2" id="KW-0964">Secreted</keyword>
<dbReference type="Gene3D" id="2.10.25.10">
    <property type="entry name" value="Laminin"/>
    <property type="match status" value="1"/>
</dbReference>
<dbReference type="PROSITE" id="PS50027">
    <property type="entry name" value="EGF_LAM_2"/>
    <property type="match status" value="2"/>
</dbReference>
<evidence type="ECO:0000256" key="10">
    <source>
        <dbReference type="PROSITE-ProRule" id="PRU00460"/>
    </source>
</evidence>
<sequence length="155" mass="17224">INIGGQCVCNGHASQCDQSSPQDPLKLSCACQHHTCGLQCEECCNGYQQYKWRRATIGDPFVCEKCNCHGHSNDCHFDEEVALKNQSKNIYGKYEGGGVCTNCQHNTTGINCDKCRDGFYRPKDKSLDAIDVCQPCQCDRNFSTGNCFDETAQCE</sequence>
<dbReference type="GO" id="GO:0005604">
    <property type="term" value="C:basement membrane"/>
    <property type="evidence" value="ECO:0007669"/>
    <property type="project" value="UniProtKB-SubCell"/>
</dbReference>
<keyword evidence="13" id="KW-1185">Reference proteome</keyword>
<feature type="domain" description="Laminin EGF-like" evidence="11">
    <location>
        <begin position="7"/>
        <end position="65"/>
    </location>
</feature>
<evidence type="ECO:0000256" key="3">
    <source>
        <dbReference type="ARBA" id="ARBA00022530"/>
    </source>
</evidence>
<keyword evidence="6" id="KW-0084">Basement membrane</keyword>
<dbReference type="GO" id="GO:0007411">
    <property type="term" value="P:axon guidance"/>
    <property type="evidence" value="ECO:0007669"/>
    <property type="project" value="TreeGrafter"/>
</dbReference>
<reference evidence="12 13" key="1">
    <citation type="submission" date="2017-03" db="EMBL/GenBank/DDBJ databases">
        <title>Genome Survey of Euroglyphus maynei.</title>
        <authorList>
            <person name="Arlian L.G."/>
            <person name="Morgan M.S."/>
            <person name="Rider S.D."/>
        </authorList>
    </citation>
    <scope>NUCLEOTIDE SEQUENCE [LARGE SCALE GENOMIC DNA]</scope>
    <source>
        <strain evidence="12">Arlian Lab</strain>
        <tissue evidence="12">Whole body</tissue>
    </source>
</reference>
<keyword evidence="7 10" id="KW-1015">Disulfide bond</keyword>
<keyword evidence="9 10" id="KW-0424">Laminin EGF-like domain</keyword>
<keyword evidence="3" id="KW-0272">Extracellular matrix</keyword>
<dbReference type="PROSITE" id="PS01248">
    <property type="entry name" value="EGF_LAM_1"/>
    <property type="match status" value="1"/>
</dbReference>
<dbReference type="CDD" id="cd00055">
    <property type="entry name" value="EGF_Lam"/>
    <property type="match status" value="1"/>
</dbReference>
<feature type="domain" description="Laminin EGF-like" evidence="11">
    <location>
        <begin position="66"/>
        <end position="135"/>
    </location>
</feature>
<dbReference type="EMBL" id="MUJZ01072725">
    <property type="protein sequence ID" value="OTF68984.1"/>
    <property type="molecule type" value="Genomic_DNA"/>
</dbReference>
<evidence type="ECO:0000256" key="9">
    <source>
        <dbReference type="ARBA" id="ARBA00023292"/>
    </source>
</evidence>
<dbReference type="Proteomes" id="UP000194236">
    <property type="component" value="Unassembled WGS sequence"/>
</dbReference>
<dbReference type="Pfam" id="PF00053">
    <property type="entry name" value="EGF_laminin"/>
    <property type="match status" value="2"/>
</dbReference>
<evidence type="ECO:0000256" key="4">
    <source>
        <dbReference type="ARBA" id="ARBA00022729"/>
    </source>
</evidence>
<dbReference type="Gene3D" id="2.60.120.260">
    <property type="entry name" value="Galactose-binding domain-like"/>
    <property type="match status" value="1"/>
</dbReference>
<comment type="subcellular location">
    <subcellularLocation>
        <location evidence="1">Secreted</location>
        <location evidence="1">Extracellular space</location>
        <location evidence="1">Extracellular matrix</location>
        <location evidence="1">Basement membrane</location>
    </subcellularLocation>
</comment>
<dbReference type="AlphaFoldDB" id="A0A1Y3AMC2"/>
<dbReference type="InterPro" id="IPR050440">
    <property type="entry name" value="Laminin/Netrin_ECM"/>
</dbReference>
<dbReference type="SMART" id="SM00180">
    <property type="entry name" value="EGF_Lam"/>
    <property type="match status" value="2"/>
</dbReference>
<evidence type="ECO:0000256" key="2">
    <source>
        <dbReference type="ARBA" id="ARBA00022525"/>
    </source>
</evidence>
<gene>
    <name evidence="12" type="ORF">BLA29_012327</name>
</gene>
<evidence type="ECO:0000259" key="11">
    <source>
        <dbReference type="PROSITE" id="PS50027"/>
    </source>
</evidence>
<dbReference type="InterPro" id="IPR002049">
    <property type="entry name" value="LE_dom"/>
</dbReference>
<proteinExistence type="predicted"/>
<evidence type="ECO:0000256" key="8">
    <source>
        <dbReference type="ARBA" id="ARBA00023180"/>
    </source>
</evidence>
<keyword evidence="5" id="KW-0677">Repeat</keyword>
<evidence type="ECO:0000313" key="13">
    <source>
        <dbReference type="Proteomes" id="UP000194236"/>
    </source>
</evidence>
<keyword evidence="8" id="KW-0325">Glycoprotein</keyword>
<dbReference type="SUPFAM" id="SSF57196">
    <property type="entry name" value="EGF/Laminin"/>
    <property type="match status" value="2"/>
</dbReference>
<dbReference type="PANTHER" id="PTHR10574">
    <property type="entry name" value="NETRIN/LAMININ-RELATED"/>
    <property type="match status" value="1"/>
</dbReference>
<dbReference type="FunFam" id="2.10.25.10:FF:000069">
    <property type="entry name" value="Laminin subunit alpha 1"/>
    <property type="match status" value="1"/>
</dbReference>
<accession>A0A1Y3AMC2</accession>
<keyword evidence="4" id="KW-0732">Signal</keyword>
<dbReference type="PANTHER" id="PTHR10574:SF406">
    <property type="entry name" value="LAMININ SUBUNIT ALPHA 5"/>
    <property type="match status" value="1"/>
</dbReference>
<dbReference type="GO" id="GO:0009887">
    <property type="term" value="P:animal organ morphogenesis"/>
    <property type="evidence" value="ECO:0007669"/>
    <property type="project" value="TreeGrafter"/>
</dbReference>
<dbReference type="GO" id="GO:0005201">
    <property type="term" value="F:extracellular matrix structural constituent"/>
    <property type="evidence" value="ECO:0007669"/>
    <property type="project" value="TreeGrafter"/>
</dbReference>
<feature type="non-terminal residue" evidence="12">
    <location>
        <position position="155"/>
    </location>
</feature>